<feature type="transmembrane region" description="Helical" evidence="8">
    <location>
        <begin position="93"/>
        <end position="119"/>
    </location>
</feature>
<keyword evidence="4 8" id="KW-1003">Cell membrane</keyword>
<evidence type="ECO:0000256" key="7">
    <source>
        <dbReference type="ARBA" id="ARBA00023136"/>
    </source>
</evidence>
<reference evidence="10 11" key="1">
    <citation type="submission" date="2019-08" db="EMBL/GenBank/DDBJ databases">
        <title>Draft genome sequences of two oriental melons (Cucumis melo L. var makuwa).</title>
        <authorList>
            <person name="Kwon S.-Y."/>
        </authorList>
    </citation>
    <scope>NUCLEOTIDE SEQUENCE [LARGE SCALE GENOMIC DNA]</scope>
    <source>
        <strain evidence="11">cv. Chang Bougi</strain>
        <tissue evidence="10">Leaf</tissue>
    </source>
</reference>
<feature type="transmembrane region" description="Helical" evidence="8">
    <location>
        <begin position="67"/>
        <end position="87"/>
    </location>
</feature>
<evidence type="ECO:0000313" key="11">
    <source>
        <dbReference type="Proteomes" id="UP000321947"/>
    </source>
</evidence>
<dbReference type="PANTHER" id="PTHR32021:SF0">
    <property type="entry name" value="CASP-LIKE PROTEIN 5B2"/>
    <property type="match status" value="1"/>
</dbReference>
<proteinExistence type="inferred from homology"/>
<name>A0A5D3DIR2_CUCMM</name>
<dbReference type="InterPro" id="IPR006702">
    <property type="entry name" value="CASP_dom"/>
</dbReference>
<evidence type="ECO:0000256" key="2">
    <source>
        <dbReference type="ARBA" id="ARBA00007651"/>
    </source>
</evidence>
<keyword evidence="6 8" id="KW-1133">Transmembrane helix</keyword>
<keyword evidence="5 8" id="KW-0812">Transmembrane</keyword>
<keyword evidence="7 8" id="KW-0472">Membrane</keyword>
<evidence type="ECO:0000256" key="8">
    <source>
        <dbReference type="RuleBase" id="RU361233"/>
    </source>
</evidence>
<feature type="transmembrane region" description="Helical" evidence="8">
    <location>
        <begin position="181"/>
        <end position="205"/>
    </location>
</feature>
<evidence type="ECO:0000256" key="4">
    <source>
        <dbReference type="ARBA" id="ARBA00022475"/>
    </source>
</evidence>
<comment type="similarity">
    <text evidence="2 8">Belongs to the Casparian strip membrane proteins (CASP) family.</text>
</comment>
<feature type="transmembrane region" description="Helical" evidence="8">
    <location>
        <begin position="131"/>
        <end position="161"/>
    </location>
</feature>
<gene>
    <name evidence="10" type="ORF">E5676_scaffold500G00690</name>
</gene>
<evidence type="ECO:0000256" key="6">
    <source>
        <dbReference type="ARBA" id="ARBA00022989"/>
    </source>
</evidence>
<organism evidence="10 11">
    <name type="scientific">Cucumis melo var. makuwa</name>
    <name type="common">Oriental melon</name>
    <dbReference type="NCBI Taxonomy" id="1194695"/>
    <lineage>
        <taxon>Eukaryota</taxon>
        <taxon>Viridiplantae</taxon>
        <taxon>Streptophyta</taxon>
        <taxon>Embryophyta</taxon>
        <taxon>Tracheophyta</taxon>
        <taxon>Spermatophyta</taxon>
        <taxon>Magnoliopsida</taxon>
        <taxon>eudicotyledons</taxon>
        <taxon>Gunneridae</taxon>
        <taxon>Pentapetalae</taxon>
        <taxon>rosids</taxon>
        <taxon>fabids</taxon>
        <taxon>Cucurbitales</taxon>
        <taxon>Cucurbitaceae</taxon>
        <taxon>Benincaseae</taxon>
        <taxon>Cucumis</taxon>
    </lineage>
</organism>
<feature type="domain" description="Casparian strip membrane protein" evidence="9">
    <location>
        <begin position="60"/>
        <end position="192"/>
    </location>
</feature>
<evidence type="ECO:0000256" key="3">
    <source>
        <dbReference type="ARBA" id="ARBA00011489"/>
    </source>
</evidence>
<dbReference type="PANTHER" id="PTHR32021">
    <property type="entry name" value="CASP-LIKE PROTEIN 5B3"/>
    <property type="match status" value="1"/>
</dbReference>
<evidence type="ECO:0000256" key="5">
    <source>
        <dbReference type="ARBA" id="ARBA00022692"/>
    </source>
</evidence>
<dbReference type="GO" id="GO:0005886">
    <property type="term" value="C:plasma membrane"/>
    <property type="evidence" value="ECO:0007669"/>
    <property type="project" value="UniProtKB-SubCell"/>
</dbReference>
<accession>A0A5D3DIR2</accession>
<comment type="subunit">
    <text evidence="3 8">Homodimer and heterodimers.</text>
</comment>
<protein>
    <recommendedName>
        <fullName evidence="8">CASP-like protein</fullName>
    </recommendedName>
</protein>
<comment type="subcellular location">
    <subcellularLocation>
        <location evidence="1 8">Cell membrane</location>
        <topology evidence="1 8">Multi-pass membrane protein</topology>
    </subcellularLocation>
</comment>
<dbReference type="InterPro" id="IPR045009">
    <property type="entry name" value="CASPL-5"/>
</dbReference>
<dbReference type="Pfam" id="PF04535">
    <property type="entry name" value="CASP_dom"/>
    <property type="match status" value="1"/>
</dbReference>
<evidence type="ECO:0000259" key="9">
    <source>
        <dbReference type="Pfam" id="PF04535"/>
    </source>
</evidence>
<dbReference type="AlphaFoldDB" id="A0A5D3DIR2"/>
<evidence type="ECO:0000256" key="1">
    <source>
        <dbReference type="ARBA" id="ARBA00004651"/>
    </source>
</evidence>
<dbReference type="EMBL" id="SSTD01004451">
    <property type="protein sequence ID" value="TYK23561.1"/>
    <property type="molecule type" value="Genomic_DNA"/>
</dbReference>
<sequence length="208" mass="22329">MKGKKKNGLALGIDRIPIGFGFPIGSSFGKKTHRSIPRAGGWPGGGGLKREKKMKDLIGRPGTMSGLALRIGQSAFAAASIGVMVSALGFSSFTAFCYLIASMGLQVLWSFGLACLDMYALRRKRDLQNPILVSLFVVGDWVTATLTLAAASSSAGIIFLYAKDLDVCKFHKELPCSMFQISIALAFITWALIAMSSHVMFWILLASV</sequence>
<dbReference type="Proteomes" id="UP000321947">
    <property type="component" value="Unassembled WGS sequence"/>
</dbReference>
<evidence type="ECO:0000313" key="10">
    <source>
        <dbReference type="EMBL" id="TYK23561.1"/>
    </source>
</evidence>
<comment type="caution">
    <text evidence="10">The sequence shown here is derived from an EMBL/GenBank/DDBJ whole genome shotgun (WGS) entry which is preliminary data.</text>
</comment>